<evidence type="ECO:0000256" key="22">
    <source>
        <dbReference type="ARBA" id="ARBA00041776"/>
    </source>
</evidence>
<feature type="domain" description="Histidine kinase" evidence="24">
    <location>
        <begin position="244"/>
        <end position="453"/>
    </location>
</feature>
<comment type="subcellular location">
    <subcellularLocation>
        <location evidence="4">Cell membrane</location>
        <topology evidence="4">Multi-pass membrane protein</topology>
    </subcellularLocation>
</comment>
<keyword evidence="6" id="KW-1003">Cell membrane</keyword>
<dbReference type="PROSITE" id="PS50109">
    <property type="entry name" value="HIS_KIN"/>
    <property type="match status" value="1"/>
</dbReference>
<evidence type="ECO:0000256" key="19">
    <source>
        <dbReference type="ARBA" id="ARBA00023026"/>
    </source>
</evidence>
<comment type="cofactor">
    <cofactor evidence="3">
        <name>Mg(2+)</name>
        <dbReference type="ChEBI" id="CHEBI:18420"/>
    </cofactor>
</comment>
<evidence type="ECO:0000259" key="24">
    <source>
        <dbReference type="PROSITE" id="PS50109"/>
    </source>
</evidence>
<keyword evidence="19" id="KW-0843">Virulence</keyword>
<gene>
    <name evidence="26" type="ORF">AVDCRST_MAG34-2370</name>
</gene>
<dbReference type="SMART" id="SM00388">
    <property type="entry name" value="HisKA"/>
    <property type="match status" value="1"/>
</dbReference>
<dbReference type="SMART" id="SM00304">
    <property type="entry name" value="HAMP"/>
    <property type="match status" value="1"/>
</dbReference>
<dbReference type="InterPro" id="IPR003594">
    <property type="entry name" value="HATPase_dom"/>
</dbReference>
<dbReference type="InterPro" id="IPR036097">
    <property type="entry name" value="HisK_dim/P_sf"/>
</dbReference>
<dbReference type="InterPro" id="IPR050980">
    <property type="entry name" value="2C_sensor_his_kinase"/>
</dbReference>
<evidence type="ECO:0000313" key="26">
    <source>
        <dbReference type="EMBL" id="CAA9359818.1"/>
    </source>
</evidence>
<evidence type="ECO:0000256" key="14">
    <source>
        <dbReference type="ARBA" id="ARBA00022842"/>
    </source>
</evidence>
<dbReference type="SMART" id="SM00387">
    <property type="entry name" value="HATPase_c"/>
    <property type="match status" value="1"/>
</dbReference>
<keyword evidence="10" id="KW-0547">Nucleotide-binding</keyword>
<dbReference type="Gene3D" id="3.30.565.10">
    <property type="entry name" value="Histidine kinase-like ATPase, C-terminal domain"/>
    <property type="match status" value="1"/>
</dbReference>
<dbReference type="InterPro" id="IPR005467">
    <property type="entry name" value="His_kinase_dom"/>
</dbReference>
<dbReference type="CDD" id="cd00082">
    <property type="entry name" value="HisKA"/>
    <property type="match status" value="1"/>
</dbReference>
<proteinExistence type="predicted"/>
<keyword evidence="16 23" id="KW-1133">Transmembrane helix</keyword>
<dbReference type="PANTHER" id="PTHR44936:SF9">
    <property type="entry name" value="SENSOR PROTEIN CREC"/>
    <property type="match status" value="1"/>
</dbReference>
<keyword evidence="7" id="KW-0597">Phosphoprotein</keyword>
<keyword evidence="18" id="KW-0346">Stress response</keyword>
<dbReference type="PANTHER" id="PTHR44936">
    <property type="entry name" value="SENSOR PROTEIN CREC"/>
    <property type="match status" value="1"/>
</dbReference>
<keyword evidence="13" id="KW-0067">ATP-binding</keyword>
<accession>A0A6J4MN79</accession>
<dbReference type="Pfam" id="PF02518">
    <property type="entry name" value="HATPase_c"/>
    <property type="match status" value="1"/>
</dbReference>
<comment type="catalytic activity">
    <reaction evidence="1">
        <text>ATP + protein L-histidine = ADP + protein N-phospho-L-histidine.</text>
        <dbReference type="EC" id="2.7.13.3"/>
    </reaction>
</comment>
<keyword evidence="15" id="KW-0904">Protein phosphatase</keyword>
<organism evidence="26">
    <name type="scientific">uncultured Nocardioidaceae bacterium</name>
    <dbReference type="NCBI Taxonomy" id="253824"/>
    <lineage>
        <taxon>Bacteria</taxon>
        <taxon>Bacillati</taxon>
        <taxon>Actinomycetota</taxon>
        <taxon>Actinomycetes</taxon>
        <taxon>Propionibacteriales</taxon>
        <taxon>Nocardioidaceae</taxon>
        <taxon>environmental samples</taxon>
    </lineage>
</organism>
<dbReference type="EMBL" id="CADCUI010000064">
    <property type="protein sequence ID" value="CAA9359818.1"/>
    <property type="molecule type" value="Genomic_DNA"/>
</dbReference>
<evidence type="ECO:0000256" key="3">
    <source>
        <dbReference type="ARBA" id="ARBA00001946"/>
    </source>
</evidence>
<evidence type="ECO:0000256" key="1">
    <source>
        <dbReference type="ARBA" id="ARBA00000085"/>
    </source>
</evidence>
<keyword evidence="12" id="KW-0378">Hydrolase</keyword>
<dbReference type="Pfam" id="PF00672">
    <property type="entry name" value="HAMP"/>
    <property type="match status" value="1"/>
</dbReference>
<evidence type="ECO:0000256" key="20">
    <source>
        <dbReference type="ARBA" id="ARBA00023211"/>
    </source>
</evidence>
<keyword evidence="9 23" id="KW-0812">Transmembrane</keyword>
<dbReference type="GO" id="GO:0000155">
    <property type="term" value="F:phosphorelay sensor kinase activity"/>
    <property type="evidence" value="ECO:0007669"/>
    <property type="project" value="InterPro"/>
</dbReference>
<keyword evidence="14" id="KW-0460">Magnesium</keyword>
<dbReference type="Gene3D" id="1.10.287.130">
    <property type="match status" value="1"/>
</dbReference>
<evidence type="ECO:0000256" key="4">
    <source>
        <dbReference type="ARBA" id="ARBA00004651"/>
    </source>
</evidence>
<dbReference type="CDD" id="cd00075">
    <property type="entry name" value="HATPase"/>
    <property type="match status" value="1"/>
</dbReference>
<evidence type="ECO:0000259" key="25">
    <source>
        <dbReference type="PROSITE" id="PS50885"/>
    </source>
</evidence>
<evidence type="ECO:0000256" key="7">
    <source>
        <dbReference type="ARBA" id="ARBA00022553"/>
    </source>
</evidence>
<protein>
    <recommendedName>
        <fullName evidence="21">Signal transduction histidine-protein kinase/phosphatase MprB</fullName>
        <ecNumber evidence="5">2.7.13.3</ecNumber>
    </recommendedName>
    <alternativeName>
        <fullName evidence="22">Mycobacterial persistence regulator B</fullName>
    </alternativeName>
</protein>
<dbReference type="PROSITE" id="PS50885">
    <property type="entry name" value="HAMP"/>
    <property type="match status" value="1"/>
</dbReference>
<dbReference type="InterPro" id="IPR036890">
    <property type="entry name" value="HATPase_C_sf"/>
</dbReference>
<dbReference type="InterPro" id="IPR004358">
    <property type="entry name" value="Sig_transdc_His_kin-like_C"/>
</dbReference>
<dbReference type="GO" id="GO:0004721">
    <property type="term" value="F:phosphoprotein phosphatase activity"/>
    <property type="evidence" value="ECO:0007669"/>
    <property type="project" value="UniProtKB-KW"/>
</dbReference>
<evidence type="ECO:0000256" key="18">
    <source>
        <dbReference type="ARBA" id="ARBA00023016"/>
    </source>
</evidence>
<dbReference type="GO" id="GO:0005886">
    <property type="term" value="C:plasma membrane"/>
    <property type="evidence" value="ECO:0007669"/>
    <property type="project" value="UniProtKB-SubCell"/>
</dbReference>
<evidence type="ECO:0000256" key="13">
    <source>
        <dbReference type="ARBA" id="ARBA00022840"/>
    </source>
</evidence>
<sequence length="461" mass="50663">MAVAILVGLALSSAGLVVYALESAHIQQEVNGQIEQELAEFDGLQGGVDPQTGEPFADVRRLIRLFLVRNVPDDDELLVGYWDGVPQESSATRHARTFPGYQPFLDVVEKRLDTGGTERLQTEEWGEVVVTVQPVRDERTSGAFVIVNFLRDEHTELNRVLQTYAIVAVLSLGLITLVAAWLAGRLLGPVRTLRDNARQITETDLSRRIPESGNDDITALTRTFNEMLARLDRAFTGQREFLDDAGHELKTPLTIIRGHMEVLDGSDPADVADTRNLLLGEIDRMARLVNDLIMLAKTDRPDFFVLAPVEVGAFTETVLDKCRALGERRWQLDEVVHGTASFDEQRITQALLQLGSNAVKHTEPGDVIGVGSRTDPTGKLEMWVRDTGTGVREPDKELIFERFGRGAGRTDDDGFGLGLSIVRAIAEAHGGTVAVRDSGPKGATFVLSLPVRRKAEAWLAS</sequence>
<dbReference type="InterPro" id="IPR003660">
    <property type="entry name" value="HAMP_dom"/>
</dbReference>
<evidence type="ECO:0000256" key="17">
    <source>
        <dbReference type="ARBA" id="ARBA00023012"/>
    </source>
</evidence>
<reference evidence="26" key="1">
    <citation type="submission" date="2020-02" db="EMBL/GenBank/DDBJ databases">
        <authorList>
            <person name="Meier V. D."/>
        </authorList>
    </citation>
    <scope>NUCLEOTIDE SEQUENCE</scope>
    <source>
        <strain evidence="26">AVDCRST_MAG34</strain>
    </source>
</reference>
<feature type="domain" description="HAMP" evidence="25">
    <location>
        <begin position="184"/>
        <end position="236"/>
    </location>
</feature>
<dbReference type="SUPFAM" id="SSF47384">
    <property type="entry name" value="Homodimeric domain of signal transducing histidine kinase"/>
    <property type="match status" value="1"/>
</dbReference>
<evidence type="ECO:0000256" key="10">
    <source>
        <dbReference type="ARBA" id="ARBA00022741"/>
    </source>
</evidence>
<dbReference type="Gene3D" id="6.10.340.10">
    <property type="match status" value="1"/>
</dbReference>
<dbReference type="InterPro" id="IPR003661">
    <property type="entry name" value="HisK_dim/P_dom"/>
</dbReference>
<evidence type="ECO:0000256" key="12">
    <source>
        <dbReference type="ARBA" id="ARBA00022801"/>
    </source>
</evidence>
<evidence type="ECO:0000256" key="23">
    <source>
        <dbReference type="SAM" id="Phobius"/>
    </source>
</evidence>
<keyword evidence="23" id="KW-0472">Membrane</keyword>
<keyword evidence="20" id="KW-0464">Manganese</keyword>
<evidence type="ECO:0000256" key="9">
    <source>
        <dbReference type="ARBA" id="ARBA00022692"/>
    </source>
</evidence>
<evidence type="ECO:0000256" key="5">
    <source>
        <dbReference type="ARBA" id="ARBA00012438"/>
    </source>
</evidence>
<dbReference type="PRINTS" id="PR00344">
    <property type="entry name" value="BCTRLSENSOR"/>
</dbReference>
<dbReference type="SUPFAM" id="SSF55874">
    <property type="entry name" value="ATPase domain of HSP90 chaperone/DNA topoisomerase II/histidine kinase"/>
    <property type="match status" value="1"/>
</dbReference>
<keyword evidence="17" id="KW-0902">Two-component regulatory system</keyword>
<evidence type="ECO:0000256" key="16">
    <source>
        <dbReference type="ARBA" id="ARBA00022989"/>
    </source>
</evidence>
<evidence type="ECO:0000256" key="21">
    <source>
        <dbReference type="ARBA" id="ARBA00040454"/>
    </source>
</evidence>
<dbReference type="GO" id="GO:0005524">
    <property type="term" value="F:ATP binding"/>
    <property type="evidence" value="ECO:0007669"/>
    <property type="project" value="UniProtKB-KW"/>
</dbReference>
<evidence type="ECO:0000256" key="15">
    <source>
        <dbReference type="ARBA" id="ARBA00022912"/>
    </source>
</evidence>
<name>A0A6J4MN79_9ACTN</name>
<evidence type="ECO:0000256" key="11">
    <source>
        <dbReference type="ARBA" id="ARBA00022777"/>
    </source>
</evidence>
<dbReference type="EC" id="2.7.13.3" evidence="5"/>
<keyword evidence="8" id="KW-0808">Transferase</keyword>
<evidence type="ECO:0000256" key="2">
    <source>
        <dbReference type="ARBA" id="ARBA00001936"/>
    </source>
</evidence>
<dbReference type="Pfam" id="PF00512">
    <property type="entry name" value="HisKA"/>
    <property type="match status" value="1"/>
</dbReference>
<feature type="transmembrane region" description="Helical" evidence="23">
    <location>
        <begin position="164"/>
        <end position="184"/>
    </location>
</feature>
<dbReference type="AlphaFoldDB" id="A0A6J4MN79"/>
<comment type="cofactor">
    <cofactor evidence="2">
        <name>Mn(2+)</name>
        <dbReference type="ChEBI" id="CHEBI:29035"/>
    </cofactor>
</comment>
<keyword evidence="11 26" id="KW-0418">Kinase</keyword>
<dbReference type="CDD" id="cd06225">
    <property type="entry name" value="HAMP"/>
    <property type="match status" value="1"/>
</dbReference>
<evidence type="ECO:0000256" key="8">
    <source>
        <dbReference type="ARBA" id="ARBA00022679"/>
    </source>
</evidence>
<dbReference type="SUPFAM" id="SSF158472">
    <property type="entry name" value="HAMP domain-like"/>
    <property type="match status" value="1"/>
</dbReference>
<evidence type="ECO:0000256" key="6">
    <source>
        <dbReference type="ARBA" id="ARBA00022475"/>
    </source>
</evidence>